<dbReference type="Proteomes" id="UP001352263">
    <property type="component" value="Unassembled WGS sequence"/>
</dbReference>
<evidence type="ECO:0000256" key="1">
    <source>
        <dbReference type="ARBA" id="ARBA00004236"/>
    </source>
</evidence>
<keyword evidence="12" id="KW-1185">Reference proteome</keyword>
<protein>
    <recommendedName>
        <fullName evidence="8">Cardiolipin synthase</fullName>
        <ecNumber evidence="8">2.7.8.-</ecNumber>
    </recommendedName>
</protein>
<dbReference type="EMBL" id="JAWIIV010000004">
    <property type="protein sequence ID" value="MEC4718864.1"/>
    <property type="molecule type" value="Genomic_DNA"/>
</dbReference>
<dbReference type="SUPFAM" id="SSF56024">
    <property type="entry name" value="Phospholipase D/nuclease"/>
    <property type="match status" value="2"/>
</dbReference>
<feature type="region of interest" description="Disordered" evidence="9">
    <location>
        <begin position="1"/>
        <end position="20"/>
    </location>
</feature>
<dbReference type="CDD" id="cd09110">
    <property type="entry name" value="PLDc_CLS_1"/>
    <property type="match status" value="1"/>
</dbReference>
<evidence type="ECO:0000313" key="11">
    <source>
        <dbReference type="EMBL" id="MEC4718864.1"/>
    </source>
</evidence>
<evidence type="ECO:0000256" key="9">
    <source>
        <dbReference type="SAM" id="MobiDB-lite"/>
    </source>
</evidence>
<dbReference type="Gene3D" id="3.30.870.10">
    <property type="entry name" value="Endonuclease Chain A"/>
    <property type="match status" value="2"/>
</dbReference>
<feature type="domain" description="PLD phosphodiesterase" evidence="10">
    <location>
        <begin position="442"/>
        <end position="469"/>
    </location>
</feature>
<name>A0ABU6J5F2_9BURK</name>
<reference evidence="11 12" key="1">
    <citation type="submission" date="2023-10" db="EMBL/GenBank/DDBJ databases">
        <title>Noviherbaspirillum sp. CPCC 100848 genome assembly.</title>
        <authorList>
            <person name="Li X.Y."/>
            <person name="Fang X.M."/>
        </authorList>
    </citation>
    <scope>NUCLEOTIDE SEQUENCE [LARGE SCALE GENOMIC DNA]</scope>
    <source>
        <strain evidence="11 12">CPCC 100848</strain>
    </source>
</reference>
<evidence type="ECO:0000256" key="8">
    <source>
        <dbReference type="NCBIfam" id="TIGR04265"/>
    </source>
</evidence>
<keyword evidence="7" id="KW-0472">Membrane</keyword>
<keyword evidence="4" id="KW-0812">Transmembrane</keyword>
<sequence>MRTPGASPPEQFQSDRPIDSGADCLPHKALRIVAAATRQGTATQRGGHGGRHRALGRTESTLSLIDRMSRAAALLCVLALAGCASLPDVRYLSNRDLVGKAQPTIVSAGGELPDKRKQALLDGLAAKAGDTDVLSKHVAAEEAISGQPLVAGNKVTLLDDGPATMRAMIGAIRAARDHVNLETYIFEADEIGRELADLLIAKQSAGVRVNVIYDSVGSLATPREFFDRMRAAGVSVLEFNPVNPMEAKGKWDINQRDHRKLLVVDGRIAFTGGVNISKVYGKSSFLKSRRSEPPPKDAMDAAWRDTHMQVEGPVVADFQKLFLDTWQRQTGGQPREARYFPPLKAEGKSLVRAIGSTPDRADFAVYKTYISALAHADKYVHLTTAYFVPDRQIIDAMVNAARRGVDVRIIFPSFTDVGILLYAGRSYYDELLRAGIRVYERKTAMLHAKTAVVDGVWSTIGSTNLDMRSFLHNDEINAVVLSTEFADRMDALFQRDLQESTEITLDAWRKRGLRDRLREMSTRLLEYWL</sequence>
<proteinExistence type="predicted"/>
<dbReference type="PANTHER" id="PTHR21248:SF22">
    <property type="entry name" value="PHOSPHOLIPASE D"/>
    <property type="match status" value="1"/>
</dbReference>
<dbReference type="RefSeq" id="WP_326505584.1">
    <property type="nucleotide sequence ID" value="NZ_JAWIIV010000004.1"/>
</dbReference>
<dbReference type="CDD" id="cd09159">
    <property type="entry name" value="PLDc_ybhO_like_2"/>
    <property type="match status" value="1"/>
</dbReference>
<comment type="subcellular location">
    <subcellularLocation>
        <location evidence="1">Cell membrane</location>
    </subcellularLocation>
</comment>
<evidence type="ECO:0000256" key="5">
    <source>
        <dbReference type="ARBA" id="ARBA00022737"/>
    </source>
</evidence>
<evidence type="ECO:0000313" key="12">
    <source>
        <dbReference type="Proteomes" id="UP001352263"/>
    </source>
</evidence>
<evidence type="ECO:0000256" key="3">
    <source>
        <dbReference type="ARBA" id="ARBA00022679"/>
    </source>
</evidence>
<keyword evidence="5" id="KW-0677">Repeat</keyword>
<comment type="caution">
    <text evidence="11">The sequence shown here is derived from an EMBL/GenBank/DDBJ whole genome shotgun (WGS) entry which is preliminary data.</text>
</comment>
<organism evidence="11 12">
    <name type="scientific">Noviherbaspirillum album</name>
    <dbReference type="NCBI Taxonomy" id="3080276"/>
    <lineage>
        <taxon>Bacteria</taxon>
        <taxon>Pseudomonadati</taxon>
        <taxon>Pseudomonadota</taxon>
        <taxon>Betaproteobacteria</taxon>
        <taxon>Burkholderiales</taxon>
        <taxon>Oxalobacteraceae</taxon>
        <taxon>Noviherbaspirillum</taxon>
    </lineage>
</organism>
<evidence type="ECO:0000256" key="2">
    <source>
        <dbReference type="ARBA" id="ARBA00022475"/>
    </source>
</evidence>
<dbReference type="PROSITE" id="PS50035">
    <property type="entry name" value="PLD"/>
    <property type="match status" value="2"/>
</dbReference>
<evidence type="ECO:0000256" key="7">
    <source>
        <dbReference type="ARBA" id="ARBA00023136"/>
    </source>
</evidence>
<accession>A0ABU6J5F2</accession>
<dbReference type="Pfam" id="PF13091">
    <property type="entry name" value="PLDc_2"/>
    <property type="match status" value="2"/>
</dbReference>
<keyword evidence="6" id="KW-1133">Transmembrane helix</keyword>
<dbReference type="InterPro" id="IPR022924">
    <property type="entry name" value="Cardiolipin_synthase"/>
</dbReference>
<dbReference type="EC" id="2.7.8.-" evidence="8"/>
<evidence type="ECO:0000259" key="10">
    <source>
        <dbReference type="PROSITE" id="PS50035"/>
    </source>
</evidence>
<keyword evidence="3" id="KW-0808">Transferase</keyword>
<dbReference type="PANTHER" id="PTHR21248">
    <property type="entry name" value="CARDIOLIPIN SYNTHASE"/>
    <property type="match status" value="1"/>
</dbReference>
<gene>
    <name evidence="11" type="primary">cls</name>
    <name evidence="11" type="ORF">RY831_06880</name>
</gene>
<dbReference type="SMART" id="SM00155">
    <property type="entry name" value="PLDc"/>
    <property type="match status" value="2"/>
</dbReference>
<feature type="domain" description="PLD phosphodiesterase" evidence="10">
    <location>
        <begin position="253"/>
        <end position="280"/>
    </location>
</feature>
<keyword evidence="2" id="KW-1003">Cell membrane</keyword>
<dbReference type="InterPro" id="IPR001736">
    <property type="entry name" value="PLipase_D/transphosphatidylase"/>
</dbReference>
<evidence type="ECO:0000256" key="4">
    <source>
        <dbReference type="ARBA" id="ARBA00022692"/>
    </source>
</evidence>
<dbReference type="NCBIfam" id="TIGR04265">
    <property type="entry name" value="bac_cardiolipin"/>
    <property type="match status" value="1"/>
</dbReference>
<dbReference type="InterPro" id="IPR025202">
    <property type="entry name" value="PLD-like_dom"/>
</dbReference>
<evidence type="ECO:0000256" key="6">
    <source>
        <dbReference type="ARBA" id="ARBA00022989"/>
    </source>
</evidence>